<evidence type="ECO:0000313" key="2">
    <source>
        <dbReference type="Proteomes" id="UP000053237"/>
    </source>
</evidence>
<sequence>MCAYLRFLLFDRNVGRLDLIQLKSFSHKVSRESEAISKAITKETAGRLDSAFPHKMQNSNPAENPQKLRFRKEALGTLRELDRYLLHDSDNEKDLYSTCDLND</sequence>
<name>A0A024G2U1_9STRA</name>
<proteinExistence type="predicted"/>
<keyword evidence="2" id="KW-1185">Reference proteome</keyword>
<dbReference type="InParanoid" id="A0A024G2U1"/>
<dbReference type="AlphaFoldDB" id="A0A024G2U1"/>
<accession>A0A024G2U1</accession>
<reference evidence="1 2" key="1">
    <citation type="submission" date="2012-05" db="EMBL/GenBank/DDBJ databases">
        <title>Recombination and specialization in a pathogen metapopulation.</title>
        <authorList>
            <person name="Gardiner A."/>
            <person name="Kemen E."/>
            <person name="Schultz-Larsen T."/>
            <person name="MacLean D."/>
            <person name="Van Oosterhout C."/>
            <person name="Jones J.D.G."/>
        </authorList>
    </citation>
    <scope>NUCLEOTIDE SEQUENCE [LARGE SCALE GENOMIC DNA]</scope>
    <source>
        <strain evidence="1 2">Ac Nc2</strain>
    </source>
</reference>
<gene>
    <name evidence="1" type="ORF">BN9_014170</name>
</gene>
<comment type="caution">
    <text evidence="1">The sequence shown here is derived from an EMBL/GenBank/DDBJ whole genome shotgun (WGS) entry which is preliminary data.</text>
</comment>
<protein>
    <submittedName>
        <fullName evidence="1">Uncharacterized protein</fullName>
    </submittedName>
</protein>
<dbReference type="Proteomes" id="UP000053237">
    <property type="component" value="Unassembled WGS sequence"/>
</dbReference>
<evidence type="ECO:0000313" key="1">
    <source>
        <dbReference type="EMBL" id="CCI40633.1"/>
    </source>
</evidence>
<dbReference type="EMBL" id="CAIX01000010">
    <property type="protein sequence ID" value="CCI40633.1"/>
    <property type="molecule type" value="Genomic_DNA"/>
</dbReference>
<organism evidence="1 2">
    <name type="scientific">Albugo candida</name>
    <dbReference type="NCBI Taxonomy" id="65357"/>
    <lineage>
        <taxon>Eukaryota</taxon>
        <taxon>Sar</taxon>
        <taxon>Stramenopiles</taxon>
        <taxon>Oomycota</taxon>
        <taxon>Peronosporomycetes</taxon>
        <taxon>Albuginales</taxon>
        <taxon>Albuginaceae</taxon>
        <taxon>Albugo</taxon>
    </lineage>
</organism>